<protein>
    <recommendedName>
        <fullName evidence="4">Sterile alpha motif domain-containing 3-like</fullName>
    </recommendedName>
</protein>
<evidence type="ECO:0008006" key="4">
    <source>
        <dbReference type="Google" id="ProtNLM"/>
    </source>
</evidence>
<feature type="non-terminal residue" evidence="2">
    <location>
        <position position="1"/>
    </location>
</feature>
<dbReference type="PANTHER" id="PTHR31025">
    <property type="entry name" value="SI:CH211-196P9.1-RELATED"/>
    <property type="match status" value="1"/>
</dbReference>
<keyword evidence="3" id="KW-1185">Reference proteome</keyword>
<evidence type="ECO:0000313" key="2">
    <source>
        <dbReference type="EMBL" id="KAL0172941.1"/>
    </source>
</evidence>
<evidence type="ECO:0000313" key="3">
    <source>
        <dbReference type="Proteomes" id="UP001529510"/>
    </source>
</evidence>
<dbReference type="PANTHER" id="PTHR31025:SF27">
    <property type="entry name" value="SI:CH211-193K19.2-RELATED"/>
    <property type="match status" value="1"/>
</dbReference>
<proteinExistence type="predicted"/>
<gene>
    <name evidence="2" type="ORF">M9458_033252</name>
</gene>
<evidence type="ECO:0000256" key="1">
    <source>
        <dbReference type="SAM" id="MobiDB-lite"/>
    </source>
</evidence>
<accession>A0ABD0PHT2</accession>
<name>A0ABD0PHT2_CIRMR</name>
<feature type="compositionally biased region" description="Low complexity" evidence="1">
    <location>
        <begin position="101"/>
        <end position="122"/>
    </location>
</feature>
<organism evidence="2 3">
    <name type="scientific">Cirrhinus mrigala</name>
    <name type="common">Mrigala</name>
    <dbReference type="NCBI Taxonomy" id="683832"/>
    <lineage>
        <taxon>Eukaryota</taxon>
        <taxon>Metazoa</taxon>
        <taxon>Chordata</taxon>
        <taxon>Craniata</taxon>
        <taxon>Vertebrata</taxon>
        <taxon>Euteleostomi</taxon>
        <taxon>Actinopterygii</taxon>
        <taxon>Neopterygii</taxon>
        <taxon>Teleostei</taxon>
        <taxon>Ostariophysi</taxon>
        <taxon>Cypriniformes</taxon>
        <taxon>Cyprinidae</taxon>
        <taxon>Labeoninae</taxon>
        <taxon>Labeonini</taxon>
        <taxon>Cirrhinus</taxon>
    </lineage>
</organism>
<dbReference type="EMBL" id="JAMKFB020000016">
    <property type="protein sequence ID" value="KAL0172941.1"/>
    <property type="molecule type" value="Genomic_DNA"/>
</dbReference>
<reference evidence="2 3" key="1">
    <citation type="submission" date="2024-05" db="EMBL/GenBank/DDBJ databases">
        <title>Genome sequencing and assembly of Indian major carp, Cirrhinus mrigala (Hamilton, 1822).</title>
        <authorList>
            <person name="Mohindra V."/>
            <person name="Chowdhury L.M."/>
            <person name="Lal K."/>
            <person name="Jena J.K."/>
        </authorList>
    </citation>
    <scope>NUCLEOTIDE SEQUENCE [LARGE SCALE GENOMIC DNA]</scope>
    <source>
        <strain evidence="2">CM1030</strain>
        <tissue evidence="2">Blood</tissue>
    </source>
</reference>
<comment type="caution">
    <text evidence="2">The sequence shown here is derived from an EMBL/GenBank/DDBJ whole genome shotgun (WGS) entry which is preliminary data.</text>
</comment>
<dbReference type="Proteomes" id="UP001529510">
    <property type="component" value="Unassembled WGS sequence"/>
</dbReference>
<sequence>ALLLRVVVSADEARRVHLSQVPESVDALIDVLKEKLQLQGDFTLQFEDPDFANALCTLSDISEIPHDRAVLHIKWKIASQFDNSDSQSLGSISSFDTASLNSPVHTSTNPSPTTSSNLRSTSVWPSPFPIPPLSHDVELKLRKANEAYEKTKIGIDVTRDIKTDILDKITQVTFDITAYPRPHEVESIAVALISKYPCLKENDGSGYEGWLTSIRNRFSYFRPKLRVAGCSEVSINSKSKGDGDMTYALKRAKRGEINHCPNHPNEHDDASLEEQRMLLVEASKKARVDDSLIRVKMDLTFSLRRREVVEEQPMVMVIQNRWPALFFKEQIVEEFFRITNKNLLGTFRAAVEKCTLKLLRLYRSRKASFGKDLEHILMKLDDETSNIIRHRQDAALRGLPIFLREEPGKLFKQCLETDPHDVAVKGVAVGVLYVLEDCAVETSSPKVQNISLIVEESVVLQDIADTPTAVAYLFGLLYALNISYPEDLKYTFDTLQSVFMEMGPKCTKRVRSLKNKLAF</sequence>
<dbReference type="AlphaFoldDB" id="A0ABD0PHT2"/>
<feature type="region of interest" description="Disordered" evidence="1">
    <location>
        <begin position="100"/>
        <end position="122"/>
    </location>
</feature>